<keyword evidence="1" id="KW-0812">Transmembrane</keyword>
<protein>
    <submittedName>
        <fullName evidence="2">Uncharacterized protein</fullName>
    </submittedName>
</protein>
<evidence type="ECO:0000313" key="2">
    <source>
        <dbReference type="EMBL" id="QBD78155.1"/>
    </source>
</evidence>
<gene>
    <name evidence="2" type="ORF">EPA93_19995</name>
</gene>
<dbReference type="AlphaFoldDB" id="A0A4P6JS57"/>
<keyword evidence="1" id="KW-1133">Transmembrane helix</keyword>
<keyword evidence="1" id="KW-0472">Membrane</keyword>
<name>A0A4P6JS57_KTERU</name>
<sequence>MLAPDYRLKLVSLLSVLQRKRFNGRANAMLPLPFFLWPFAFFLKRRRKFAHIYLKDGHPYAYQLWQNGKLLKENAPVVRLLLRTSELNWLLQYPQTVAGPEHQYPWHHQYPYRLREATQEEMLGWPRRQRQVYCLADGTRSWAHIAHILQLPTQ</sequence>
<dbReference type="EMBL" id="CP035758">
    <property type="protein sequence ID" value="QBD78155.1"/>
    <property type="molecule type" value="Genomic_DNA"/>
</dbReference>
<accession>A0A4P6JS57</accession>
<reference evidence="2 3" key="1">
    <citation type="submission" date="2019-01" db="EMBL/GenBank/DDBJ databases">
        <title>Ktedonosporobacter rubrisoli SCAWS-G2.</title>
        <authorList>
            <person name="Huang Y."/>
            <person name="Yan B."/>
        </authorList>
    </citation>
    <scope>NUCLEOTIDE SEQUENCE [LARGE SCALE GENOMIC DNA]</scope>
    <source>
        <strain evidence="2 3">SCAWS-G2</strain>
    </source>
</reference>
<organism evidence="2 3">
    <name type="scientific">Ktedonosporobacter rubrisoli</name>
    <dbReference type="NCBI Taxonomy" id="2509675"/>
    <lineage>
        <taxon>Bacteria</taxon>
        <taxon>Bacillati</taxon>
        <taxon>Chloroflexota</taxon>
        <taxon>Ktedonobacteria</taxon>
        <taxon>Ktedonobacterales</taxon>
        <taxon>Ktedonosporobacteraceae</taxon>
        <taxon>Ktedonosporobacter</taxon>
    </lineage>
</organism>
<dbReference type="KEGG" id="kbs:EPA93_19995"/>
<evidence type="ECO:0000313" key="3">
    <source>
        <dbReference type="Proteomes" id="UP000290365"/>
    </source>
</evidence>
<dbReference type="Proteomes" id="UP000290365">
    <property type="component" value="Chromosome"/>
</dbReference>
<dbReference type="RefSeq" id="WP_129889208.1">
    <property type="nucleotide sequence ID" value="NZ_CP035758.1"/>
</dbReference>
<proteinExistence type="predicted"/>
<evidence type="ECO:0000256" key="1">
    <source>
        <dbReference type="SAM" id="Phobius"/>
    </source>
</evidence>
<feature type="transmembrane region" description="Helical" evidence="1">
    <location>
        <begin position="26"/>
        <end position="43"/>
    </location>
</feature>
<keyword evidence="3" id="KW-1185">Reference proteome</keyword>